<keyword evidence="3" id="KW-1185">Reference proteome</keyword>
<dbReference type="EMBL" id="JAJEWP010000005">
    <property type="protein sequence ID" value="MCC2617727.1"/>
    <property type="molecule type" value="Genomic_DNA"/>
</dbReference>
<organism evidence="2 3">
    <name type="scientific">Fluctibacter halophilus</name>
    <dbReference type="NCBI Taxonomy" id="226011"/>
    <lineage>
        <taxon>Bacteria</taxon>
        <taxon>Pseudomonadati</taxon>
        <taxon>Pseudomonadota</taxon>
        <taxon>Gammaproteobacteria</taxon>
        <taxon>Alteromonadales</taxon>
        <taxon>Alteromonadaceae</taxon>
        <taxon>Fluctibacter</taxon>
    </lineage>
</organism>
<sequence>MDKPNVHIPQELQQAQRLAQLLDNAIRIPIIGYRVGWDFLIGLIPGAGDIVMALIGARMWLLARRMGAPGHIQRAMIRNLVLDALFGLIPLVGDLIDLFFKANQTNVRMLERWWNEQHQQALKAQTGEKMAQWSAQQQD</sequence>
<gene>
    <name evidence="2" type="ORF">LJ739_15855</name>
</gene>
<evidence type="ECO:0000256" key="1">
    <source>
        <dbReference type="SAM" id="Phobius"/>
    </source>
</evidence>
<protein>
    <submittedName>
        <fullName evidence="2">DUF4112 domain-containing protein</fullName>
    </submittedName>
</protein>
<accession>A0ABS8GB07</accession>
<dbReference type="Proteomes" id="UP001520878">
    <property type="component" value="Unassembled WGS sequence"/>
</dbReference>
<keyword evidence="1" id="KW-0812">Transmembrane</keyword>
<reference evidence="2 3" key="1">
    <citation type="submission" date="2021-10" db="EMBL/GenBank/DDBJ databases">
        <title>Draft genome of Aestuariibacter halophilus JC2043.</title>
        <authorList>
            <person name="Emsley S.A."/>
            <person name="Pfannmuller K.M."/>
            <person name="Ushijima B."/>
            <person name="Saw J.H."/>
            <person name="Videau P."/>
        </authorList>
    </citation>
    <scope>NUCLEOTIDE SEQUENCE [LARGE SCALE GENOMIC DNA]</scope>
    <source>
        <strain evidence="2 3">JC2043</strain>
    </source>
</reference>
<feature type="transmembrane region" description="Helical" evidence="1">
    <location>
        <begin position="39"/>
        <end position="60"/>
    </location>
</feature>
<dbReference type="Pfam" id="PF13430">
    <property type="entry name" value="DUF4112"/>
    <property type="match status" value="1"/>
</dbReference>
<name>A0ABS8GB07_9ALTE</name>
<evidence type="ECO:0000313" key="3">
    <source>
        <dbReference type="Proteomes" id="UP001520878"/>
    </source>
</evidence>
<keyword evidence="1" id="KW-0472">Membrane</keyword>
<dbReference type="PANTHER" id="PTHR35519">
    <property type="entry name" value="MEMBRANE PROTEINS"/>
    <property type="match status" value="1"/>
</dbReference>
<keyword evidence="1" id="KW-1133">Transmembrane helix</keyword>
<feature type="transmembrane region" description="Helical" evidence="1">
    <location>
        <begin position="80"/>
        <end position="100"/>
    </location>
</feature>
<comment type="caution">
    <text evidence="2">The sequence shown here is derived from an EMBL/GenBank/DDBJ whole genome shotgun (WGS) entry which is preliminary data.</text>
</comment>
<dbReference type="InterPro" id="IPR025187">
    <property type="entry name" value="DUF4112"/>
</dbReference>
<dbReference type="PANTHER" id="PTHR35519:SF2">
    <property type="entry name" value="PH DOMAIN PROTEIN"/>
    <property type="match status" value="1"/>
</dbReference>
<proteinExistence type="predicted"/>
<evidence type="ECO:0000313" key="2">
    <source>
        <dbReference type="EMBL" id="MCC2617727.1"/>
    </source>
</evidence>
<dbReference type="RefSeq" id="WP_229162070.1">
    <property type="nucleotide sequence ID" value="NZ_JAJEWP010000005.1"/>
</dbReference>